<keyword evidence="2" id="KW-1185">Reference proteome</keyword>
<accession>A0A162X420</accession>
<dbReference type="AlphaFoldDB" id="A0A162X420"/>
<comment type="caution">
    <text evidence="1">The sequence shown here is derived from an EMBL/GenBank/DDBJ whole genome shotgun (WGS) entry which is preliminary data.</text>
</comment>
<dbReference type="EMBL" id="JYNV01000295">
    <property type="protein sequence ID" value="KZM19340.1"/>
    <property type="molecule type" value="Genomic_DNA"/>
</dbReference>
<evidence type="ECO:0000313" key="1">
    <source>
        <dbReference type="EMBL" id="KZM19340.1"/>
    </source>
</evidence>
<organism evidence="1 2">
    <name type="scientific">Didymella rabiei</name>
    <name type="common">Chickpea ascochyta blight fungus</name>
    <name type="synonym">Mycosphaerella rabiei</name>
    <dbReference type="NCBI Taxonomy" id="5454"/>
    <lineage>
        <taxon>Eukaryota</taxon>
        <taxon>Fungi</taxon>
        <taxon>Dikarya</taxon>
        <taxon>Ascomycota</taxon>
        <taxon>Pezizomycotina</taxon>
        <taxon>Dothideomycetes</taxon>
        <taxon>Pleosporomycetidae</taxon>
        <taxon>Pleosporales</taxon>
        <taxon>Pleosporineae</taxon>
        <taxon>Didymellaceae</taxon>
        <taxon>Ascochyta</taxon>
    </lineage>
</organism>
<sequence length="70" mass="7443">MKRIQSIVGDDSGISHSVDILGLFEEPRIWSQALTGPGYLNLGPTGAITTPNLAVDHGEGQSNLIGDEPW</sequence>
<proteinExistence type="predicted"/>
<name>A0A162X420_DIDRA</name>
<dbReference type="Proteomes" id="UP000076837">
    <property type="component" value="Unassembled WGS sequence"/>
</dbReference>
<protein>
    <submittedName>
        <fullName evidence="1">Uncharacterized protein</fullName>
    </submittedName>
</protein>
<reference evidence="1 2" key="1">
    <citation type="journal article" date="2016" name="Sci. Rep.">
        <title>Draft genome sequencing and secretome analysis of fungal phytopathogen Ascochyta rabiei provides insight into the necrotrophic effector repertoire.</title>
        <authorList>
            <person name="Verma S."/>
            <person name="Gazara R.K."/>
            <person name="Nizam S."/>
            <person name="Parween S."/>
            <person name="Chattopadhyay D."/>
            <person name="Verma P.K."/>
        </authorList>
    </citation>
    <scope>NUCLEOTIDE SEQUENCE [LARGE SCALE GENOMIC DNA]</scope>
    <source>
        <strain evidence="1 2">ArDII</strain>
    </source>
</reference>
<evidence type="ECO:0000313" key="2">
    <source>
        <dbReference type="Proteomes" id="UP000076837"/>
    </source>
</evidence>
<gene>
    <name evidence="1" type="ORF">ST47_g9499</name>
</gene>